<evidence type="ECO:0000256" key="2">
    <source>
        <dbReference type="ARBA" id="ARBA00012438"/>
    </source>
</evidence>
<dbReference type="FunFam" id="3.30.565.10:FF:000006">
    <property type="entry name" value="Sensor histidine kinase WalK"/>
    <property type="match status" value="1"/>
</dbReference>
<protein>
    <recommendedName>
        <fullName evidence="11">Sensor protein FixL</fullName>
        <ecNumber evidence="2">2.7.13.3</ecNumber>
    </recommendedName>
</protein>
<dbReference type="InterPro" id="IPR013655">
    <property type="entry name" value="PAS_fold_3"/>
</dbReference>
<dbReference type="InterPro" id="IPR000700">
    <property type="entry name" value="PAS-assoc_C"/>
</dbReference>
<dbReference type="Pfam" id="PF02518">
    <property type="entry name" value="HATPase_c"/>
    <property type="match status" value="1"/>
</dbReference>
<comment type="caution">
    <text evidence="17">The sequence shown here is derived from an EMBL/GenBank/DDBJ whole genome shotgun (WGS) entry which is preliminary data.</text>
</comment>
<dbReference type="InterPro" id="IPR013767">
    <property type="entry name" value="PAS_fold"/>
</dbReference>
<evidence type="ECO:0000256" key="6">
    <source>
        <dbReference type="ARBA" id="ARBA00022777"/>
    </source>
</evidence>
<dbReference type="RefSeq" id="WP_160343198.1">
    <property type="nucleotide sequence ID" value="NZ_WKJZ01000001.1"/>
</dbReference>
<accession>A0A6I4KQA0</accession>
<gene>
    <name evidence="17" type="ORF">GJV18_02780</name>
</gene>
<dbReference type="SMART" id="SM00387">
    <property type="entry name" value="HATPase_c"/>
    <property type="match status" value="1"/>
</dbReference>
<comment type="function">
    <text evidence="10">Putative oxygen sensor; modulates the activity of FixJ, a transcriptional activator of nitrogen fixation fixK gene. FixL probably acts as a kinase that phosphorylates FixJ.</text>
</comment>
<feature type="domain" description="PAC" evidence="16">
    <location>
        <begin position="931"/>
        <end position="984"/>
    </location>
</feature>
<keyword evidence="4" id="KW-0808">Transferase</keyword>
<feature type="domain" description="Histidine kinase" evidence="14">
    <location>
        <begin position="1515"/>
        <end position="1734"/>
    </location>
</feature>
<dbReference type="Pfam" id="PF13185">
    <property type="entry name" value="GAF_2"/>
    <property type="match status" value="1"/>
</dbReference>
<keyword evidence="8" id="KW-0902">Two-component regulatory system</keyword>
<feature type="domain" description="PAC" evidence="16">
    <location>
        <begin position="1204"/>
        <end position="1256"/>
    </location>
</feature>
<dbReference type="Gene3D" id="3.30.450.40">
    <property type="match status" value="2"/>
</dbReference>
<feature type="domain" description="PAC" evidence="16">
    <location>
        <begin position="1074"/>
        <end position="1126"/>
    </location>
</feature>
<keyword evidence="7" id="KW-0067">ATP-binding</keyword>
<evidence type="ECO:0000256" key="10">
    <source>
        <dbReference type="ARBA" id="ARBA00059827"/>
    </source>
</evidence>
<dbReference type="PROSITE" id="PS50112">
    <property type="entry name" value="PAS"/>
    <property type="match status" value="5"/>
</dbReference>
<feature type="domain" description="PAS" evidence="15">
    <location>
        <begin position="1257"/>
        <end position="1327"/>
    </location>
</feature>
<dbReference type="PRINTS" id="PR00344">
    <property type="entry name" value="BCTRLSENSOR"/>
</dbReference>
<dbReference type="SMART" id="SM00065">
    <property type="entry name" value="GAF"/>
    <property type="match status" value="2"/>
</dbReference>
<dbReference type="GO" id="GO:0005886">
    <property type="term" value="C:plasma membrane"/>
    <property type="evidence" value="ECO:0007669"/>
    <property type="project" value="UniProtKB-ARBA"/>
</dbReference>
<dbReference type="SMART" id="SM00388">
    <property type="entry name" value="HisKA"/>
    <property type="match status" value="1"/>
</dbReference>
<comment type="catalytic activity">
    <reaction evidence="1">
        <text>ATP + protein L-histidine = ADP + protein N-phospho-L-histidine.</text>
        <dbReference type="EC" id="2.7.13.3"/>
    </reaction>
</comment>
<evidence type="ECO:0000256" key="11">
    <source>
        <dbReference type="ARBA" id="ARBA00070616"/>
    </source>
</evidence>
<evidence type="ECO:0000259" key="14">
    <source>
        <dbReference type="PROSITE" id="PS50109"/>
    </source>
</evidence>
<evidence type="ECO:0000256" key="8">
    <source>
        <dbReference type="ARBA" id="ARBA00023012"/>
    </source>
</evidence>
<dbReference type="SMART" id="SM00091">
    <property type="entry name" value="PAS"/>
    <property type="match status" value="6"/>
</dbReference>
<dbReference type="InterPro" id="IPR036890">
    <property type="entry name" value="HATPase_C_sf"/>
</dbReference>
<dbReference type="Proteomes" id="UP000429555">
    <property type="component" value="Unassembled WGS sequence"/>
</dbReference>
<evidence type="ECO:0000313" key="17">
    <source>
        <dbReference type="EMBL" id="MVW74234.1"/>
    </source>
</evidence>
<dbReference type="Pfam" id="PF00512">
    <property type="entry name" value="HisKA"/>
    <property type="match status" value="1"/>
</dbReference>
<evidence type="ECO:0000256" key="3">
    <source>
        <dbReference type="ARBA" id="ARBA00022553"/>
    </source>
</evidence>
<keyword evidence="5" id="KW-0547">Nucleotide-binding</keyword>
<dbReference type="InterPro" id="IPR003594">
    <property type="entry name" value="HATPase_dom"/>
</dbReference>
<evidence type="ECO:0000256" key="12">
    <source>
        <dbReference type="SAM" id="Coils"/>
    </source>
</evidence>
<evidence type="ECO:0000256" key="13">
    <source>
        <dbReference type="SAM" id="Phobius"/>
    </source>
</evidence>
<evidence type="ECO:0000256" key="7">
    <source>
        <dbReference type="ARBA" id="ARBA00022840"/>
    </source>
</evidence>
<feature type="domain" description="PAS" evidence="15">
    <location>
        <begin position="854"/>
        <end position="927"/>
    </location>
</feature>
<feature type="domain" description="PAS" evidence="15">
    <location>
        <begin position="985"/>
        <end position="1030"/>
    </location>
</feature>
<dbReference type="InterPro" id="IPR003661">
    <property type="entry name" value="HisK_dim/P_dom"/>
</dbReference>
<dbReference type="Pfam" id="PF08447">
    <property type="entry name" value="PAS_3"/>
    <property type="match status" value="3"/>
</dbReference>
<dbReference type="FunFam" id="3.30.450.20:FF:000060">
    <property type="entry name" value="Sensor protein FixL"/>
    <property type="match status" value="1"/>
</dbReference>
<feature type="domain" description="PAC" evidence="16">
    <location>
        <begin position="801"/>
        <end position="853"/>
    </location>
</feature>
<dbReference type="SUPFAM" id="SSF55785">
    <property type="entry name" value="PYP-like sensor domain (PAS domain)"/>
    <property type="match status" value="6"/>
</dbReference>
<dbReference type="InterPro" id="IPR052162">
    <property type="entry name" value="Sensor_kinase/Photoreceptor"/>
</dbReference>
<dbReference type="InterPro" id="IPR003018">
    <property type="entry name" value="GAF"/>
</dbReference>
<dbReference type="InterPro" id="IPR029150">
    <property type="entry name" value="dCache_3"/>
</dbReference>
<dbReference type="GO" id="GO:0006355">
    <property type="term" value="P:regulation of DNA-templated transcription"/>
    <property type="evidence" value="ECO:0007669"/>
    <property type="project" value="InterPro"/>
</dbReference>
<dbReference type="EC" id="2.7.13.3" evidence="2"/>
<dbReference type="SUPFAM" id="SSF55781">
    <property type="entry name" value="GAF domain-like"/>
    <property type="match status" value="2"/>
</dbReference>
<dbReference type="SUPFAM" id="SSF55874">
    <property type="entry name" value="ATPase domain of HSP90 chaperone/DNA topoisomerase II/histidine kinase"/>
    <property type="match status" value="1"/>
</dbReference>
<dbReference type="CDD" id="cd16922">
    <property type="entry name" value="HATPase_EvgS-ArcB-TorS-like"/>
    <property type="match status" value="1"/>
</dbReference>
<keyword evidence="6" id="KW-0418">Kinase</keyword>
<dbReference type="PANTHER" id="PTHR43304:SF1">
    <property type="entry name" value="PAC DOMAIN-CONTAINING PROTEIN"/>
    <property type="match status" value="1"/>
</dbReference>
<feature type="domain" description="PAS" evidence="15">
    <location>
        <begin position="1384"/>
        <end position="1437"/>
    </location>
</feature>
<dbReference type="InterPro" id="IPR004358">
    <property type="entry name" value="Sig_transdc_His_kin-like_C"/>
</dbReference>
<keyword evidence="13" id="KW-0812">Transmembrane</keyword>
<dbReference type="NCBIfam" id="TIGR00229">
    <property type="entry name" value="sensory_box"/>
    <property type="match status" value="6"/>
</dbReference>
<proteinExistence type="predicted"/>
<dbReference type="GO" id="GO:0005524">
    <property type="term" value="F:ATP binding"/>
    <property type="evidence" value="ECO:0007669"/>
    <property type="project" value="UniProtKB-KW"/>
</dbReference>
<dbReference type="Pfam" id="PF14827">
    <property type="entry name" value="dCache_3"/>
    <property type="match status" value="1"/>
</dbReference>
<dbReference type="Gene3D" id="1.10.287.130">
    <property type="match status" value="1"/>
</dbReference>
<sequence length="1736" mass="194791">MGQTNATIRAIVLFGSLGLTLLFVGLAWRALDERESLWQLQLASQSELQRMALLSTQQRQDAEALLLAETLAADAWLVELVRQAHELQQQGLAADHPTLQQIRNQLYTRLLPRWRILQDNHPFRLYVHLGAQGQVLLRVHNPNAFGDLQLSQRPMLRAVLADGQARSGLSLGSRSSGVRAISPLQIDSLQGKRTIGALEVVVELFDNLPQLDRELNAGIALRLAQKALEPARSGESLRGLERSPDAWRLAKASRPQAERWQAAGLLPAPNAGDSIRLLEDQGRHYLLNQIVLPSLGVSPTSTEDAQAIALLWHDISPLHQRHLDERRQLMGKWALAWLGALTLLLLMLWATRTSTRQLMLRHQAKLQERHQESEQARQLLALIADAQAAYIQTDNQRESFDALLTRILDLTGSQFGFIGEVLLDPQQQRYLRTYAISNIAWDQASADFFAERAPLGLEFRNLDSLFGRVIRDAKPLISNAPASDPRRGGLPPGHPPLEAFAGLPLFAGNQLVGMLGLANRPEGYTEDFPSQLQPLLNTLGQLIEALRRDIQRQQTQQRLERQQKALRALNEIAALSHLDSQQQLRAALQLGADFYGMPVGLISHIEGNDYRVLVQVSPPGGLEDGQCFPLGDTYCSLALASKDVLAIEQMGQSAHARHPCYSLFHLESYIGIGIRVAGQRFGTLAFCNPEPRPSVFDDSEHEFLRLFARWVGATLERQQQETARQQLLQRLDESQRIARLGHWEANLDDGSLYWSDTIYDIFGFDPSHYQPSIDNFKRCVHPEDKALVEASEARVLAGGIHDVRHRIIRPDGEVRWVQELAHLHPDERGHYVRLIGTVQDVTEQALAQAQLDAQRQRLESIIEGTHIGTWEWNVQTGATVFNERWADIIGYSLDELAPVDINTWLNHAHPDDLTQSGALLNAHFRGEAPYYDYQCRMRHKAGHWVWVHDRGRVVSWTDDGQPLMMYGTHADITEVRQQQEAVREARAFLQAVLDSATGVSIIATDPNGLITLFNSGAERLLGYRAEEMIGIHSPALIHLHEEVQQRGHMLSAEQGRSISGFEVFVHRARSGEPETRQWTYVCKDGSQRRVNLTVSAMFDEAGQISGFLGIASDITELQQATRALQKSERRFRNLVSSLPGVVYRCDSDTDWTMRYMSDAVAQLAGYPASDFIDNRVRTFSSIIEPEDLPITYQALAAIERRENFELTYRLRHADGHSVWVREKGRGEYDTDGQLLWISGFIWDISDRKAAEDALLVSQQRFSNAFNTAPQGMAMVGLDGRWLEVNDALCRMLGYSRAELLQLDFQHITHPDDLAADLNLIDKLVAGQINNYQMEKRYFDSQGRTLWILLSVSLVRDAQGQPLHFVSQIQDFSERVEAERAIREREEYLRTLLDNVIDAIITIDEQGLIETFNAAAEDIFGYALDEVRGRNVRLLMPEPYYSQHDQYLAHYLATGEKHVIGQEREVEGRRGDGEIFPMELAVSQITHQGQRRFIAVIRDISERKRIEQMKNEFVSTVSHELRTPLTAIAGALGLINGGALGEVPASMQAMLQIAQGNSQRLSELINDLLDMDKLVAGKMTLDLQPHALQPMLKNAITQNQPYADQHQVHLHLQPVPVDLLVRVDSQRLAQVMANLLSNAAKFSPPGSAVTVDVVQQGGRVRVSVEDHGSGIPDEFKPRIFSKFSQADSSDSRSKGGTGLGLAISKELIERMGGQIGFDSVEGQGSTFWFELPLEEAP</sequence>
<evidence type="ECO:0000259" key="15">
    <source>
        <dbReference type="PROSITE" id="PS50112"/>
    </source>
</evidence>
<dbReference type="Gene3D" id="3.30.450.20">
    <property type="entry name" value="PAS domain"/>
    <property type="match status" value="6"/>
</dbReference>
<dbReference type="Pfam" id="PF00989">
    <property type="entry name" value="PAS"/>
    <property type="match status" value="3"/>
</dbReference>
<dbReference type="PROSITE" id="PS50113">
    <property type="entry name" value="PAC"/>
    <property type="match status" value="6"/>
</dbReference>
<evidence type="ECO:0000256" key="5">
    <source>
        <dbReference type="ARBA" id="ARBA00022741"/>
    </source>
</evidence>
<keyword evidence="13" id="KW-1133">Transmembrane helix</keyword>
<dbReference type="CDD" id="cd00082">
    <property type="entry name" value="HisKA"/>
    <property type="match status" value="1"/>
</dbReference>
<feature type="domain" description="PAS" evidence="15">
    <location>
        <begin position="1127"/>
        <end position="1202"/>
    </location>
</feature>
<dbReference type="FunFam" id="1.10.287.130:FF:000001">
    <property type="entry name" value="Two-component sensor histidine kinase"/>
    <property type="match status" value="1"/>
</dbReference>
<dbReference type="PANTHER" id="PTHR43304">
    <property type="entry name" value="PHYTOCHROME-LIKE PROTEIN CPH1"/>
    <property type="match status" value="1"/>
</dbReference>
<dbReference type="Gene3D" id="2.10.70.100">
    <property type="match status" value="1"/>
</dbReference>
<evidence type="ECO:0000256" key="9">
    <source>
        <dbReference type="ARBA" id="ARBA00023136"/>
    </source>
</evidence>
<reference evidence="17 18" key="1">
    <citation type="submission" date="2019-11" db="EMBL/GenBank/DDBJ databases">
        <title>Pseudomonas flavidum sp. nov., isolated from Baiyang Lake.</title>
        <authorList>
            <person name="Zhao Y."/>
        </authorList>
    </citation>
    <scope>NUCLEOTIDE SEQUENCE [LARGE SCALE GENOMIC DNA]</scope>
    <source>
        <strain evidence="18">R-22-3 w-18</strain>
    </source>
</reference>
<keyword evidence="9 13" id="KW-0472">Membrane</keyword>
<dbReference type="InterPro" id="IPR029016">
    <property type="entry name" value="GAF-like_dom_sf"/>
</dbReference>
<organism evidence="17 18">
    <name type="scientific">Pseudomonas xionganensis</name>
    <dbReference type="NCBI Taxonomy" id="2654845"/>
    <lineage>
        <taxon>Bacteria</taxon>
        <taxon>Pseudomonadati</taxon>
        <taxon>Pseudomonadota</taxon>
        <taxon>Gammaproteobacteria</taxon>
        <taxon>Pseudomonadales</taxon>
        <taxon>Pseudomonadaceae</taxon>
        <taxon>Pseudomonas</taxon>
    </lineage>
</organism>
<feature type="domain" description="PAC" evidence="16">
    <location>
        <begin position="1461"/>
        <end position="1511"/>
    </location>
</feature>
<keyword evidence="18" id="KW-1185">Reference proteome</keyword>
<dbReference type="Pfam" id="PF01590">
    <property type="entry name" value="GAF"/>
    <property type="match status" value="1"/>
</dbReference>
<keyword evidence="3" id="KW-0597">Phosphoprotein</keyword>
<evidence type="ECO:0000256" key="1">
    <source>
        <dbReference type="ARBA" id="ARBA00000085"/>
    </source>
</evidence>
<dbReference type="InterPro" id="IPR035965">
    <property type="entry name" value="PAS-like_dom_sf"/>
</dbReference>
<feature type="transmembrane region" description="Helical" evidence="13">
    <location>
        <begin position="333"/>
        <end position="351"/>
    </location>
</feature>
<keyword evidence="12" id="KW-0175">Coiled coil</keyword>
<dbReference type="SMART" id="SM00086">
    <property type="entry name" value="PAC"/>
    <property type="match status" value="6"/>
</dbReference>
<dbReference type="InterPro" id="IPR000014">
    <property type="entry name" value="PAS"/>
</dbReference>
<dbReference type="GO" id="GO:0000155">
    <property type="term" value="F:phosphorelay sensor kinase activity"/>
    <property type="evidence" value="ECO:0007669"/>
    <property type="project" value="InterPro"/>
</dbReference>
<dbReference type="InterPro" id="IPR036097">
    <property type="entry name" value="HisK_dim/P_sf"/>
</dbReference>
<feature type="coiled-coil region" evidence="12">
    <location>
        <begin position="536"/>
        <end position="572"/>
    </location>
</feature>
<dbReference type="InterPro" id="IPR005467">
    <property type="entry name" value="His_kinase_dom"/>
</dbReference>
<dbReference type="SUPFAM" id="SSF47384">
    <property type="entry name" value="Homodimeric domain of signal transducing histidine kinase"/>
    <property type="match status" value="1"/>
</dbReference>
<feature type="domain" description="PAC" evidence="16">
    <location>
        <begin position="1331"/>
        <end position="1383"/>
    </location>
</feature>
<evidence type="ECO:0000313" key="18">
    <source>
        <dbReference type="Proteomes" id="UP000429555"/>
    </source>
</evidence>
<evidence type="ECO:0000259" key="16">
    <source>
        <dbReference type="PROSITE" id="PS50113"/>
    </source>
</evidence>
<feature type="coiled-coil region" evidence="12">
    <location>
        <begin position="1110"/>
        <end position="1137"/>
    </location>
</feature>
<name>A0A6I4KQA0_9PSED</name>
<dbReference type="EMBL" id="WKJZ01000001">
    <property type="protein sequence ID" value="MVW74234.1"/>
    <property type="molecule type" value="Genomic_DNA"/>
</dbReference>
<feature type="transmembrane region" description="Helical" evidence="13">
    <location>
        <begin position="6"/>
        <end position="28"/>
    </location>
</feature>
<evidence type="ECO:0000256" key="4">
    <source>
        <dbReference type="ARBA" id="ARBA00022679"/>
    </source>
</evidence>
<dbReference type="CDD" id="cd00130">
    <property type="entry name" value="PAS"/>
    <property type="match status" value="6"/>
</dbReference>
<dbReference type="Gene3D" id="3.30.565.10">
    <property type="entry name" value="Histidine kinase-like ATPase, C-terminal domain"/>
    <property type="match status" value="1"/>
</dbReference>
<dbReference type="InterPro" id="IPR001610">
    <property type="entry name" value="PAC"/>
</dbReference>
<dbReference type="PROSITE" id="PS50109">
    <property type="entry name" value="HIS_KIN"/>
    <property type="match status" value="1"/>
</dbReference>